<name>A0A2T6BJ86_9RHOB</name>
<evidence type="ECO:0000313" key="2">
    <source>
        <dbReference type="Proteomes" id="UP000243978"/>
    </source>
</evidence>
<dbReference type="OrthoDB" id="7177610at2"/>
<evidence type="ECO:0000313" key="1">
    <source>
        <dbReference type="EMBL" id="PTX56116.1"/>
    </source>
</evidence>
<sequence>MSPTPKVTAPPHGVKVRMYRQGHGDCFLLAFKRSRGKRPYFVLIDCGRKKGSTPKDLEDKGIDFAGVLDALHADCGGVLDLVVVTHEHEDHVSGFPKPGDEDHPFSKFTVHDLWLAWTENGEDETANALREQYGDKLITLALAHEKLKALKGIGGQDDGLADEIADFLETETGHTDGAAVLREAALELDVAPGDLAGAPEEVFAATRRKKRSTRIRGKRYKERLAGLRAMAKGKITFIAPEDPPLPLPKVKGVRIYPFGPPRDEELLTSLDPRKREEFHIGPFAMGAPGAGMFAAFDGGAATATAPFAPRHIIPEAEIRPAIKPDEDRERAYLSEVYLRDEDAYRRIDGDWMGDAEVLALRLNSEVNNTSLVLCFELEESGRTLLFTGDAQRGSWVSWSDLSWQVDGNEVTARDLLGRCTFYKAGHHGSHNATLNGTVDSPHANLNWMALGAYAQEFVAMIPSNKSWAWGKRRPWRHPMKAIEQALHEKAKSRVMLIEPHIPERDPDFEGAEFDAMWDAFLAATTPEDFAIEHWVPDTKPGNST</sequence>
<dbReference type="InterPro" id="IPR052159">
    <property type="entry name" value="Competence_DNA_uptake"/>
</dbReference>
<dbReference type="SUPFAM" id="SSF56281">
    <property type="entry name" value="Metallo-hydrolase/oxidoreductase"/>
    <property type="match status" value="2"/>
</dbReference>
<dbReference type="EMBL" id="QBKS01000001">
    <property type="protein sequence ID" value="PTX56116.1"/>
    <property type="molecule type" value="Genomic_DNA"/>
</dbReference>
<organism evidence="1 2">
    <name type="scientific">Litoreibacter ponti</name>
    <dbReference type="NCBI Taxonomy" id="1510457"/>
    <lineage>
        <taxon>Bacteria</taxon>
        <taxon>Pseudomonadati</taxon>
        <taxon>Pseudomonadota</taxon>
        <taxon>Alphaproteobacteria</taxon>
        <taxon>Rhodobacterales</taxon>
        <taxon>Roseobacteraceae</taxon>
        <taxon>Litoreibacter</taxon>
    </lineage>
</organism>
<dbReference type="PANTHER" id="PTHR30619:SF1">
    <property type="entry name" value="RECOMBINATION PROTEIN 2"/>
    <property type="match status" value="1"/>
</dbReference>
<keyword evidence="2" id="KW-1185">Reference proteome</keyword>
<dbReference type="RefSeq" id="WP_107844339.1">
    <property type="nucleotide sequence ID" value="NZ_QBKS01000001.1"/>
</dbReference>
<dbReference type="Proteomes" id="UP000243978">
    <property type="component" value="Unassembled WGS sequence"/>
</dbReference>
<accession>A0A2T6BJ86</accession>
<protein>
    <recommendedName>
        <fullName evidence="3">Metallo-beta-lactamase superfamily protein</fullName>
    </recommendedName>
</protein>
<dbReference type="PANTHER" id="PTHR30619">
    <property type="entry name" value="DNA INTERNALIZATION/COMPETENCE PROTEIN COMEC/REC2"/>
    <property type="match status" value="1"/>
</dbReference>
<dbReference type="AlphaFoldDB" id="A0A2T6BJ86"/>
<proteinExistence type="predicted"/>
<gene>
    <name evidence="1" type="ORF">C8N43_0767</name>
</gene>
<comment type="caution">
    <text evidence="1">The sequence shown here is derived from an EMBL/GenBank/DDBJ whole genome shotgun (WGS) entry which is preliminary data.</text>
</comment>
<dbReference type="Gene3D" id="3.60.15.10">
    <property type="entry name" value="Ribonuclease Z/Hydroxyacylglutathione hydrolase-like"/>
    <property type="match status" value="2"/>
</dbReference>
<dbReference type="InterPro" id="IPR036866">
    <property type="entry name" value="RibonucZ/Hydroxyglut_hydro"/>
</dbReference>
<evidence type="ECO:0008006" key="3">
    <source>
        <dbReference type="Google" id="ProtNLM"/>
    </source>
</evidence>
<reference evidence="1 2" key="1">
    <citation type="submission" date="2018-04" db="EMBL/GenBank/DDBJ databases">
        <title>Genomic Encyclopedia of Archaeal and Bacterial Type Strains, Phase II (KMG-II): from individual species to whole genera.</title>
        <authorList>
            <person name="Goeker M."/>
        </authorList>
    </citation>
    <scope>NUCLEOTIDE SEQUENCE [LARGE SCALE GENOMIC DNA]</scope>
    <source>
        <strain evidence="1 2">DSM 100977</strain>
    </source>
</reference>